<accession>A0AAW0FV13</accession>
<dbReference type="EMBL" id="JASBNA010000028">
    <property type="protein sequence ID" value="KAK7683962.1"/>
    <property type="molecule type" value="Genomic_DNA"/>
</dbReference>
<protein>
    <submittedName>
        <fullName evidence="1">Uncharacterized protein</fullName>
    </submittedName>
</protein>
<evidence type="ECO:0000313" key="1">
    <source>
        <dbReference type="EMBL" id="KAK7683962.1"/>
    </source>
</evidence>
<sequence>MDDVQVADYRLRTRAVKSDAVADGDVVGVERVKRLASWDSQPKQAAPSPDPYITIIRSIQCILI</sequence>
<reference evidence="1 2" key="1">
    <citation type="submission" date="2022-09" db="EMBL/GenBank/DDBJ databases">
        <authorList>
            <person name="Palmer J.M."/>
        </authorList>
    </citation>
    <scope>NUCLEOTIDE SEQUENCE [LARGE SCALE GENOMIC DNA]</scope>
    <source>
        <strain evidence="1 2">DSM 7382</strain>
    </source>
</reference>
<dbReference type="AlphaFoldDB" id="A0AAW0FV13"/>
<name>A0AAW0FV13_9APHY</name>
<dbReference type="Proteomes" id="UP001385951">
    <property type="component" value="Unassembled WGS sequence"/>
</dbReference>
<evidence type="ECO:0000313" key="2">
    <source>
        <dbReference type="Proteomes" id="UP001385951"/>
    </source>
</evidence>
<proteinExistence type="predicted"/>
<organism evidence="1 2">
    <name type="scientific">Cerrena zonata</name>
    <dbReference type="NCBI Taxonomy" id="2478898"/>
    <lineage>
        <taxon>Eukaryota</taxon>
        <taxon>Fungi</taxon>
        <taxon>Dikarya</taxon>
        <taxon>Basidiomycota</taxon>
        <taxon>Agaricomycotina</taxon>
        <taxon>Agaricomycetes</taxon>
        <taxon>Polyporales</taxon>
        <taxon>Cerrenaceae</taxon>
        <taxon>Cerrena</taxon>
    </lineage>
</organism>
<comment type="caution">
    <text evidence="1">The sequence shown here is derived from an EMBL/GenBank/DDBJ whole genome shotgun (WGS) entry which is preliminary data.</text>
</comment>
<gene>
    <name evidence="1" type="ORF">QCA50_012938</name>
</gene>
<keyword evidence="2" id="KW-1185">Reference proteome</keyword>